<keyword evidence="5 6" id="KW-0472">Membrane</keyword>
<evidence type="ECO:0000256" key="5">
    <source>
        <dbReference type="ARBA" id="ARBA00023136"/>
    </source>
</evidence>
<dbReference type="InterPro" id="IPR051258">
    <property type="entry name" value="Diverse_Substrate_Transporter"/>
</dbReference>
<feature type="transmembrane region" description="Helical" evidence="6">
    <location>
        <begin position="220"/>
        <end position="244"/>
    </location>
</feature>
<evidence type="ECO:0000259" key="7">
    <source>
        <dbReference type="Pfam" id="PF00892"/>
    </source>
</evidence>
<feature type="transmembrane region" description="Helical" evidence="6">
    <location>
        <begin position="281"/>
        <end position="300"/>
    </location>
</feature>
<dbReference type="AlphaFoldDB" id="A0A845SMB2"/>
<feature type="transmembrane region" description="Helical" evidence="6">
    <location>
        <begin position="35"/>
        <end position="55"/>
    </location>
</feature>
<dbReference type="InterPro" id="IPR037185">
    <property type="entry name" value="EmrE-like"/>
</dbReference>
<feature type="transmembrane region" description="Helical" evidence="6">
    <location>
        <begin position="100"/>
        <end position="119"/>
    </location>
</feature>
<accession>A0A845SMB2</accession>
<evidence type="ECO:0000256" key="1">
    <source>
        <dbReference type="ARBA" id="ARBA00004651"/>
    </source>
</evidence>
<feature type="transmembrane region" description="Helical" evidence="6">
    <location>
        <begin position="187"/>
        <end position="205"/>
    </location>
</feature>
<keyword evidence="9" id="KW-1185">Reference proteome</keyword>
<dbReference type="PANTHER" id="PTHR42920:SF11">
    <property type="entry name" value="INNER MEMBRANE PROTEIN YTFF"/>
    <property type="match status" value="1"/>
</dbReference>
<evidence type="ECO:0000256" key="4">
    <source>
        <dbReference type="ARBA" id="ARBA00022989"/>
    </source>
</evidence>
<dbReference type="EMBL" id="WUBS01000008">
    <property type="protein sequence ID" value="NDL63708.1"/>
    <property type="molecule type" value="Genomic_DNA"/>
</dbReference>
<dbReference type="PANTHER" id="PTHR42920">
    <property type="entry name" value="OS03G0707200 PROTEIN-RELATED"/>
    <property type="match status" value="1"/>
</dbReference>
<evidence type="ECO:0000313" key="8">
    <source>
        <dbReference type="EMBL" id="NDL63708.1"/>
    </source>
</evidence>
<keyword evidence="3 6" id="KW-0812">Transmembrane</keyword>
<evidence type="ECO:0000256" key="6">
    <source>
        <dbReference type="SAM" id="Phobius"/>
    </source>
</evidence>
<protein>
    <submittedName>
        <fullName evidence="8">EamA family transporter</fullName>
    </submittedName>
</protein>
<sequence length="319" mass="35306">MGQNNMRMKVYITLSLSAFFWGGSAIAGKYALAVFVPSFVTFIRFFLAAAIIFILIDNKKQLLHINWVTHVRMLVTAIFGVTLCYYFYFNGLNTSSAFNAGIIEATIPLITLLIASLSGMERVKPWQLLGLIVAYLGVAITISGGNWHSVKDSSYNIGDIMLLISTLCFGVYNVLIKRWNIPISGMVRMFFLFLYGSLAFLPWVFTDAYHQVAFCYPGRTITLISIASIIFMSIGGSVLAYLFFNQGIDEIGATKAASFINLVPFITVFLSVFVLKEPAGLVQWIGAVVIISGVMLSNRVKTDKSAIQPKLPIRQGPIR</sequence>
<reference evidence="8 9" key="2">
    <citation type="submission" date="2020-02" db="EMBL/GenBank/DDBJ databases">
        <title>The new genus of Enterobacteriales.</title>
        <authorList>
            <person name="Kim I.S."/>
        </authorList>
    </citation>
    <scope>NUCLEOTIDE SEQUENCE [LARGE SCALE GENOMIC DNA]</scope>
    <source>
        <strain evidence="8 9">SAP-6</strain>
    </source>
</reference>
<feature type="transmembrane region" description="Helical" evidence="6">
    <location>
        <begin position="157"/>
        <end position="175"/>
    </location>
</feature>
<comment type="subcellular location">
    <subcellularLocation>
        <location evidence="1">Cell membrane</location>
        <topology evidence="1">Multi-pass membrane protein</topology>
    </subcellularLocation>
</comment>
<organism evidence="8 9">
    <name type="scientific">Acerihabitans arboris</name>
    <dbReference type="NCBI Taxonomy" id="2691583"/>
    <lineage>
        <taxon>Bacteria</taxon>
        <taxon>Pseudomonadati</taxon>
        <taxon>Pseudomonadota</taxon>
        <taxon>Gammaproteobacteria</taxon>
        <taxon>Enterobacterales</taxon>
        <taxon>Pectobacteriaceae</taxon>
        <taxon>Acerihabitans</taxon>
    </lineage>
</organism>
<name>A0A845SMB2_9GAMM</name>
<evidence type="ECO:0000313" key="9">
    <source>
        <dbReference type="Proteomes" id="UP000461443"/>
    </source>
</evidence>
<comment type="caution">
    <text evidence="8">The sequence shown here is derived from an EMBL/GenBank/DDBJ whole genome shotgun (WGS) entry which is preliminary data.</text>
</comment>
<reference evidence="8 9" key="1">
    <citation type="submission" date="2019-12" db="EMBL/GenBank/DDBJ databases">
        <authorList>
            <person name="Lee S.D."/>
        </authorList>
    </citation>
    <scope>NUCLEOTIDE SEQUENCE [LARGE SCALE GENOMIC DNA]</scope>
    <source>
        <strain evidence="8 9">SAP-6</strain>
    </source>
</reference>
<feature type="transmembrane region" description="Helical" evidence="6">
    <location>
        <begin position="256"/>
        <end position="275"/>
    </location>
</feature>
<evidence type="ECO:0000256" key="3">
    <source>
        <dbReference type="ARBA" id="ARBA00022692"/>
    </source>
</evidence>
<evidence type="ECO:0000256" key="2">
    <source>
        <dbReference type="ARBA" id="ARBA00022475"/>
    </source>
</evidence>
<gene>
    <name evidence="8" type="ORF">GRH90_13230</name>
</gene>
<feature type="transmembrane region" description="Helical" evidence="6">
    <location>
        <begin position="67"/>
        <end position="88"/>
    </location>
</feature>
<feature type="domain" description="EamA" evidence="7">
    <location>
        <begin position="157"/>
        <end position="298"/>
    </location>
</feature>
<dbReference type="Proteomes" id="UP000461443">
    <property type="component" value="Unassembled WGS sequence"/>
</dbReference>
<feature type="domain" description="EamA" evidence="7">
    <location>
        <begin position="10"/>
        <end position="142"/>
    </location>
</feature>
<dbReference type="SUPFAM" id="SSF103481">
    <property type="entry name" value="Multidrug resistance efflux transporter EmrE"/>
    <property type="match status" value="2"/>
</dbReference>
<dbReference type="InterPro" id="IPR000620">
    <property type="entry name" value="EamA_dom"/>
</dbReference>
<keyword evidence="4 6" id="KW-1133">Transmembrane helix</keyword>
<dbReference type="GO" id="GO:0005886">
    <property type="term" value="C:plasma membrane"/>
    <property type="evidence" value="ECO:0007669"/>
    <property type="project" value="UniProtKB-SubCell"/>
</dbReference>
<feature type="transmembrane region" description="Helical" evidence="6">
    <location>
        <begin position="126"/>
        <end position="145"/>
    </location>
</feature>
<dbReference type="Pfam" id="PF00892">
    <property type="entry name" value="EamA"/>
    <property type="match status" value="2"/>
</dbReference>
<proteinExistence type="predicted"/>
<dbReference type="Gene3D" id="1.10.3730.20">
    <property type="match status" value="1"/>
</dbReference>
<keyword evidence="2" id="KW-1003">Cell membrane</keyword>